<accession>A0A9P6UHE3</accession>
<keyword evidence="3" id="KW-1185">Reference proteome</keyword>
<gene>
    <name evidence="2" type="ORF">BGZ97_003878</name>
</gene>
<evidence type="ECO:0000256" key="1">
    <source>
        <dbReference type="SAM" id="MobiDB-lite"/>
    </source>
</evidence>
<organism evidence="2 3">
    <name type="scientific">Linnemannia gamsii</name>
    <dbReference type="NCBI Taxonomy" id="64522"/>
    <lineage>
        <taxon>Eukaryota</taxon>
        <taxon>Fungi</taxon>
        <taxon>Fungi incertae sedis</taxon>
        <taxon>Mucoromycota</taxon>
        <taxon>Mortierellomycotina</taxon>
        <taxon>Mortierellomycetes</taxon>
        <taxon>Mortierellales</taxon>
        <taxon>Mortierellaceae</taxon>
        <taxon>Linnemannia</taxon>
    </lineage>
</organism>
<name>A0A9P6UHE3_9FUNG</name>
<sequence>MATKALLTRQRGIRQGTISTSSAEATSSTESQRMSSGRPPRRVRVIEDNKCGSLARDQDEDSDFEQDVDRTGTVAELDDRPHSPDTLHHPIMEGAPPGPG</sequence>
<reference evidence="2" key="1">
    <citation type="journal article" date="2020" name="Fungal Divers.">
        <title>Resolving the Mortierellaceae phylogeny through synthesis of multi-gene phylogenetics and phylogenomics.</title>
        <authorList>
            <person name="Vandepol N."/>
            <person name="Liber J."/>
            <person name="Desiro A."/>
            <person name="Na H."/>
            <person name="Kennedy M."/>
            <person name="Barry K."/>
            <person name="Grigoriev I.V."/>
            <person name="Miller A.N."/>
            <person name="O'Donnell K."/>
            <person name="Stajich J.E."/>
            <person name="Bonito G."/>
        </authorList>
    </citation>
    <scope>NUCLEOTIDE SEQUENCE</scope>
    <source>
        <strain evidence="2">NVP60</strain>
    </source>
</reference>
<feature type="region of interest" description="Disordered" evidence="1">
    <location>
        <begin position="1"/>
        <end position="100"/>
    </location>
</feature>
<feature type="compositionally biased region" description="Basic and acidic residues" evidence="1">
    <location>
        <begin position="77"/>
        <end position="91"/>
    </location>
</feature>
<dbReference type="Proteomes" id="UP000823405">
    <property type="component" value="Unassembled WGS sequence"/>
</dbReference>
<protein>
    <submittedName>
        <fullName evidence="2">Uncharacterized protein</fullName>
    </submittedName>
</protein>
<dbReference type="AlphaFoldDB" id="A0A9P6UHE3"/>
<evidence type="ECO:0000313" key="3">
    <source>
        <dbReference type="Proteomes" id="UP000823405"/>
    </source>
</evidence>
<evidence type="ECO:0000313" key="2">
    <source>
        <dbReference type="EMBL" id="KAG0299103.1"/>
    </source>
</evidence>
<comment type="caution">
    <text evidence="2">The sequence shown here is derived from an EMBL/GenBank/DDBJ whole genome shotgun (WGS) entry which is preliminary data.</text>
</comment>
<proteinExistence type="predicted"/>
<dbReference type="EMBL" id="JAAAIN010001938">
    <property type="protein sequence ID" value="KAG0299103.1"/>
    <property type="molecule type" value="Genomic_DNA"/>
</dbReference>
<feature type="compositionally biased region" description="Low complexity" evidence="1">
    <location>
        <begin position="19"/>
        <end position="31"/>
    </location>
</feature>